<evidence type="ECO:0000256" key="17">
    <source>
        <dbReference type="SAM" id="MobiDB-lite"/>
    </source>
</evidence>
<evidence type="ECO:0000256" key="15">
    <source>
        <dbReference type="ARBA" id="ARBA00042946"/>
    </source>
</evidence>
<feature type="transmembrane region" description="Helical" evidence="18">
    <location>
        <begin position="312"/>
        <end position="334"/>
    </location>
</feature>
<dbReference type="PANTHER" id="PTHR15860:SF1">
    <property type="entry name" value="E3 UBIQUITIN-PROTEIN LIGASE RNFT1"/>
    <property type="match status" value="1"/>
</dbReference>
<feature type="region of interest" description="Disordered" evidence="17">
    <location>
        <begin position="1"/>
        <end position="28"/>
    </location>
</feature>
<comment type="pathway">
    <text evidence="3">Protein modification; protein ubiquitination.</text>
</comment>
<feature type="compositionally biased region" description="Basic and acidic residues" evidence="17">
    <location>
        <begin position="114"/>
        <end position="129"/>
    </location>
</feature>
<dbReference type="InterPro" id="IPR001841">
    <property type="entry name" value="Znf_RING"/>
</dbReference>
<dbReference type="PANTHER" id="PTHR15860">
    <property type="entry name" value="UNCHARACTERIZED RING FINGER-CONTAINING PROTEIN"/>
    <property type="match status" value="1"/>
</dbReference>
<evidence type="ECO:0000256" key="1">
    <source>
        <dbReference type="ARBA" id="ARBA00000900"/>
    </source>
</evidence>
<evidence type="ECO:0000256" key="8">
    <source>
        <dbReference type="ARBA" id="ARBA00022771"/>
    </source>
</evidence>
<dbReference type="GO" id="GO:1904294">
    <property type="term" value="P:positive regulation of ERAD pathway"/>
    <property type="evidence" value="ECO:0007669"/>
    <property type="project" value="InterPro"/>
</dbReference>
<feature type="transmembrane region" description="Helical" evidence="18">
    <location>
        <begin position="223"/>
        <end position="246"/>
    </location>
</feature>
<dbReference type="Proteomes" id="UP001474421">
    <property type="component" value="Unassembled WGS sequence"/>
</dbReference>
<proteinExistence type="predicted"/>
<evidence type="ECO:0000256" key="4">
    <source>
        <dbReference type="ARBA" id="ARBA00012483"/>
    </source>
</evidence>
<evidence type="ECO:0000256" key="16">
    <source>
        <dbReference type="PROSITE-ProRule" id="PRU00175"/>
    </source>
</evidence>
<dbReference type="AlphaFoldDB" id="A0AAW1CH89"/>
<dbReference type="EC" id="2.3.2.27" evidence="4"/>
<comment type="caution">
    <text evidence="20">The sequence shown here is derived from an EMBL/GenBank/DDBJ whole genome shotgun (WGS) entry which is preliminary data.</text>
</comment>
<keyword evidence="9" id="KW-0833">Ubl conjugation pathway</keyword>
<evidence type="ECO:0000256" key="10">
    <source>
        <dbReference type="ARBA" id="ARBA00022833"/>
    </source>
</evidence>
<evidence type="ECO:0000256" key="7">
    <source>
        <dbReference type="ARBA" id="ARBA00022723"/>
    </source>
</evidence>
<evidence type="ECO:0000313" key="20">
    <source>
        <dbReference type="EMBL" id="KAK9412530.1"/>
    </source>
</evidence>
<feature type="region of interest" description="Disordered" evidence="17">
    <location>
        <begin position="441"/>
        <end position="461"/>
    </location>
</feature>
<dbReference type="InterPro" id="IPR017907">
    <property type="entry name" value="Znf_RING_CS"/>
</dbReference>
<keyword evidence="12 18" id="KW-0472">Membrane</keyword>
<dbReference type="GO" id="GO:0061630">
    <property type="term" value="F:ubiquitin protein ligase activity"/>
    <property type="evidence" value="ECO:0007669"/>
    <property type="project" value="UniProtKB-EC"/>
</dbReference>
<feature type="transmembrane region" description="Helical" evidence="18">
    <location>
        <begin position="253"/>
        <end position="272"/>
    </location>
</feature>
<feature type="domain" description="RING-type" evidence="19">
    <location>
        <begin position="368"/>
        <end position="406"/>
    </location>
</feature>
<feature type="compositionally biased region" description="Polar residues" evidence="17">
    <location>
        <begin position="47"/>
        <end position="71"/>
    </location>
</feature>
<organism evidence="20 21">
    <name type="scientific">Crotalus adamanteus</name>
    <name type="common">Eastern diamondback rattlesnake</name>
    <dbReference type="NCBI Taxonomy" id="8729"/>
    <lineage>
        <taxon>Eukaryota</taxon>
        <taxon>Metazoa</taxon>
        <taxon>Chordata</taxon>
        <taxon>Craniata</taxon>
        <taxon>Vertebrata</taxon>
        <taxon>Euteleostomi</taxon>
        <taxon>Lepidosauria</taxon>
        <taxon>Squamata</taxon>
        <taxon>Bifurcata</taxon>
        <taxon>Unidentata</taxon>
        <taxon>Episquamata</taxon>
        <taxon>Toxicofera</taxon>
        <taxon>Serpentes</taxon>
        <taxon>Colubroidea</taxon>
        <taxon>Viperidae</taxon>
        <taxon>Crotalinae</taxon>
        <taxon>Crotalus</taxon>
    </lineage>
</organism>
<dbReference type="EMBL" id="JAOTOJ010000001">
    <property type="protein sequence ID" value="KAK9412530.1"/>
    <property type="molecule type" value="Genomic_DNA"/>
</dbReference>
<keyword evidence="8 16" id="KW-0863">Zinc-finger</keyword>
<comment type="function">
    <text evidence="13">E3 ubiquitin-protein ligase that acts in the endoplasmic reticulum (ER)-associated degradation (ERAD) pathway, which targets misfolded proteins that accumulate in the endoplasmic reticulum (ER) for ubiquitination and subsequent proteasome-mediated degradation. Protects cells from ER stress-induced apoptosis.</text>
</comment>
<comment type="catalytic activity">
    <reaction evidence="1">
        <text>S-ubiquitinyl-[E2 ubiquitin-conjugating enzyme]-L-cysteine + [acceptor protein]-L-lysine = [E2 ubiquitin-conjugating enzyme]-L-cysteine + N(6)-ubiquitinyl-[acceptor protein]-L-lysine.</text>
        <dbReference type="EC" id="2.3.2.27"/>
    </reaction>
</comment>
<dbReference type="GO" id="GO:0005783">
    <property type="term" value="C:endoplasmic reticulum"/>
    <property type="evidence" value="ECO:0007669"/>
    <property type="project" value="TreeGrafter"/>
</dbReference>
<sequence length="461" mass="52426">MPWRWRRGPGLHDRPRHETPARYERNRRTPVQILEAGHHPLCTMQSNSNVRHSGLNNGHNHGPSCQGTHATRSPGEEPCSHGGDVHIQMSSAVGEPEANAGSQQHSRLGTHGHLPGEARSGHSSGSEEQRDSSLSEFKYLLQWLHRSIPYILILSLKILAQHIIGISLGMGLLTTFMYANKAIVNQVFLRERCSRLRCIWLLLFLAGSSVLIYYTFYSQSLHYSLILLSPLVDSLNFWNVLWIVGITDFVLKFLFMSCKCIVLLLPCFIMSLKSKGYWYMLLEELCQCYCKVVPAPVWFRYFVGLRESDGTIGWSFGILLALLYLILKLLSLFAHLKNFKRVLRIFFTRPSYGVVASKRQRADADDLCAICQAEFQKPVVLLCQHIFCDECIALWLNREKTCPLCRTVLSTHVNKWMVSLILRLEGEAKVDNSTLSRGDWSQACHPLNTPPPRPPSGRAWI</sequence>
<comment type="subcellular location">
    <subcellularLocation>
        <location evidence="2">Endomembrane system</location>
        <topology evidence="2">Multi-pass membrane protein</topology>
    </subcellularLocation>
</comment>
<dbReference type="Gene3D" id="3.30.40.10">
    <property type="entry name" value="Zinc/RING finger domain, C3HC4 (zinc finger)"/>
    <property type="match status" value="1"/>
</dbReference>
<evidence type="ECO:0000256" key="3">
    <source>
        <dbReference type="ARBA" id="ARBA00004906"/>
    </source>
</evidence>
<evidence type="ECO:0000256" key="6">
    <source>
        <dbReference type="ARBA" id="ARBA00022692"/>
    </source>
</evidence>
<evidence type="ECO:0000256" key="9">
    <source>
        <dbReference type="ARBA" id="ARBA00022786"/>
    </source>
</evidence>
<dbReference type="GO" id="GO:0008270">
    <property type="term" value="F:zinc ion binding"/>
    <property type="evidence" value="ECO:0007669"/>
    <property type="project" value="UniProtKB-KW"/>
</dbReference>
<keyword evidence="10" id="KW-0862">Zinc</keyword>
<evidence type="ECO:0000256" key="14">
    <source>
        <dbReference type="ARBA" id="ARBA00039413"/>
    </source>
</evidence>
<feature type="region of interest" description="Disordered" evidence="17">
    <location>
        <begin position="47"/>
        <end position="129"/>
    </location>
</feature>
<dbReference type="PROSITE" id="PS50089">
    <property type="entry name" value="ZF_RING_2"/>
    <property type="match status" value="1"/>
</dbReference>
<keyword evidence="5" id="KW-0808">Transferase</keyword>
<evidence type="ECO:0000256" key="11">
    <source>
        <dbReference type="ARBA" id="ARBA00022989"/>
    </source>
</evidence>
<feature type="compositionally biased region" description="Basic and acidic residues" evidence="17">
    <location>
        <begin position="10"/>
        <end position="27"/>
    </location>
</feature>
<dbReference type="SUPFAM" id="SSF57850">
    <property type="entry name" value="RING/U-box"/>
    <property type="match status" value="1"/>
</dbReference>
<feature type="transmembrane region" description="Helical" evidence="18">
    <location>
        <begin position="159"/>
        <end position="179"/>
    </location>
</feature>
<dbReference type="InterPro" id="IPR013083">
    <property type="entry name" value="Znf_RING/FYVE/PHD"/>
</dbReference>
<evidence type="ECO:0000256" key="18">
    <source>
        <dbReference type="SAM" id="Phobius"/>
    </source>
</evidence>
<protein>
    <recommendedName>
        <fullName evidence="14">E3 ubiquitin-protein ligase RNFT1</fullName>
        <ecNumber evidence="4">2.3.2.27</ecNumber>
    </recommendedName>
    <alternativeName>
        <fullName evidence="15">RING finger and transmembrane domain-containing protein 1</fullName>
    </alternativeName>
</protein>
<feature type="transmembrane region" description="Helical" evidence="18">
    <location>
        <begin position="199"/>
        <end position="217"/>
    </location>
</feature>
<evidence type="ECO:0000313" key="21">
    <source>
        <dbReference type="Proteomes" id="UP001474421"/>
    </source>
</evidence>
<evidence type="ECO:0000259" key="19">
    <source>
        <dbReference type="PROSITE" id="PS50089"/>
    </source>
</evidence>
<gene>
    <name evidence="20" type="ORF">NXF25_003705</name>
</gene>
<evidence type="ECO:0000256" key="12">
    <source>
        <dbReference type="ARBA" id="ARBA00023136"/>
    </source>
</evidence>
<dbReference type="PROSITE" id="PS00518">
    <property type="entry name" value="ZF_RING_1"/>
    <property type="match status" value="1"/>
</dbReference>
<evidence type="ECO:0000256" key="13">
    <source>
        <dbReference type="ARBA" id="ARBA00037172"/>
    </source>
</evidence>
<dbReference type="Pfam" id="PF13639">
    <property type="entry name" value="zf-RING_2"/>
    <property type="match status" value="1"/>
</dbReference>
<evidence type="ECO:0000256" key="2">
    <source>
        <dbReference type="ARBA" id="ARBA00004127"/>
    </source>
</evidence>
<name>A0AAW1CH89_CROAD</name>
<keyword evidence="6 18" id="KW-0812">Transmembrane</keyword>
<dbReference type="SMART" id="SM00184">
    <property type="entry name" value="RING"/>
    <property type="match status" value="1"/>
</dbReference>
<dbReference type="InterPro" id="IPR044235">
    <property type="entry name" value="RNFT1/2"/>
</dbReference>
<evidence type="ECO:0000256" key="5">
    <source>
        <dbReference type="ARBA" id="ARBA00022679"/>
    </source>
</evidence>
<accession>A0AAW1CH89</accession>
<keyword evidence="21" id="KW-1185">Reference proteome</keyword>
<keyword evidence="7" id="KW-0479">Metal-binding</keyword>
<keyword evidence="11 18" id="KW-1133">Transmembrane helix</keyword>
<reference evidence="20 21" key="1">
    <citation type="journal article" date="2024" name="Proc. Natl. Acad. Sci. U.S.A.">
        <title>The genetic regulatory architecture and epigenomic basis for age-related changes in rattlesnake venom.</title>
        <authorList>
            <person name="Hogan M.P."/>
            <person name="Holding M.L."/>
            <person name="Nystrom G.S."/>
            <person name="Colston T.J."/>
            <person name="Bartlett D.A."/>
            <person name="Mason A.J."/>
            <person name="Ellsworth S.A."/>
            <person name="Rautsaw R.M."/>
            <person name="Lawrence K.C."/>
            <person name="Strickland J.L."/>
            <person name="He B."/>
            <person name="Fraser P."/>
            <person name="Margres M.J."/>
            <person name="Gilbert D.M."/>
            <person name="Gibbs H.L."/>
            <person name="Parkinson C.L."/>
            <person name="Rokyta D.R."/>
        </authorList>
    </citation>
    <scope>NUCLEOTIDE SEQUENCE [LARGE SCALE GENOMIC DNA]</scope>
    <source>
        <strain evidence="20">DRR0105</strain>
    </source>
</reference>